<dbReference type="PANTHER" id="PTHR11895:SF169">
    <property type="entry name" value="GLUTAMYL-TRNA(GLN) AMIDOTRANSFERASE"/>
    <property type="match status" value="1"/>
</dbReference>
<reference evidence="3 4" key="1">
    <citation type="submission" date="2023-04" db="EMBL/GenBank/DDBJ databases">
        <title>Australian commercial rhizobial inoculants.</title>
        <authorList>
            <person name="Kohlmeier M.G."/>
            <person name="O'Hara G.W."/>
            <person name="Colombi E."/>
            <person name="Ramsay J.P."/>
            <person name="Terpolilli J."/>
        </authorList>
    </citation>
    <scope>NUCLEOTIDE SEQUENCE [LARGE SCALE GENOMIC DNA]</scope>
    <source>
        <strain evidence="3 4">CB627</strain>
    </source>
</reference>
<dbReference type="NCBIfam" id="TIGR02713">
    <property type="entry name" value="allophanate_hyd"/>
    <property type="match status" value="1"/>
</dbReference>
<dbReference type="EMBL" id="CP121646">
    <property type="protein sequence ID" value="WFU67942.1"/>
    <property type="molecule type" value="Genomic_DNA"/>
</dbReference>
<dbReference type="RefSeq" id="WP_076831050.1">
    <property type="nucleotide sequence ID" value="NZ_CP121646.1"/>
</dbReference>
<name>A0ABY8JQI3_9BRAD</name>
<organism evidence="3 4">
    <name type="scientific">Bradyrhizobium brasilense</name>
    <dbReference type="NCBI Taxonomy" id="1419277"/>
    <lineage>
        <taxon>Bacteria</taxon>
        <taxon>Pseudomonadati</taxon>
        <taxon>Pseudomonadota</taxon>
        <taxon>Alphaproteobacteria</taxon>
        <taxon>Hyphomicrobiales</taxon>
        <taxon>Nitrobacteraceae</taxon>
        <taxon>Bradyrhizobium</taxon>
    </lineage>
</organism>
<dbReference type="NCBIfam" id="NF006043">
    <property type="entry name" value="PRK08186.1"/>
    <property type="match status" value="1"/>
</dbReference>
<evidence type="ECO:0000313" key="3">
    <source>
        <dbReference type="EMBL" id="WFU67942.1"/>
    </source>
</evidence>
<gene>
    <name evidence="3" type="primary">atzF</name>
    <name evidence="3" type="ORF">QA636_04200</name>
</gene>
<feature type="domain" description="Amidase" evidence="1">
    <location>
        <begin position="37"/>
        <end position="444"/>
    </location>
</feature>
<keyword evidence="4" id="KW-1185">Reference proteome</keyword>
<dbReference type="GO" id="GO:0004039">
    <property type="term" value="F:allophanate hydrolase activity"/>
    <property type="evidence" value="ECO:0007669"/>
    <property type="project" value="UniProtKB-EC"/>
</dbReference>
<protein>
    <submittedName>
        <fullName evidence="3">Allophanate hydrolase</fullName>
        <ecNumber evidence="3">3.5.1.54</ecNumber>
    </submittedName>
</protein>
<dbReference type="EC" id="3.5.1.54" evidence="3"/>
<dbReference type="InterPro" id="IPR000120">
    <property type="entry name" value="Amidase"/>
</dbReference>
<evidence type="ECO:0000259" key="2">
    <source>
        <dbReference type="Pfam" id="PF21986"/>
    </source>
</evidence>
<dbReference type="Pfam" id="PF21986">
    <property type="entry name" value="AH_C"/>
    <property type="match status" value="1"/>
</dbReference>
<dbReference type="InterPro" id="IPR014085">
    <property type="entry name" value="Allophanate_hydrolase"/>
</dbReference>
<dbReference type="Pfam" id="PF01425">
    <property type="entry name" value="Amidase"/>
    <property type="match status" value="1"/>
</dbReference>
<dbReference type="Gene3D" id="3.90.1300.10">
    <property type="entry name" value="Amidase signature (AS) domain"/>
    <property type="match status" value="1"/>
</dbReference>
<feature type="domain" description="Allophanate hydrolase C-terminal" evidence="2">
    <location>
        <begin position="481"/>
        <end position="604"/>
    </location>
</feature>
<proteinExistence type="predicted"/>
<sequence length="609" mass="63774">MASDASRSRDEAKHVTETVAAIVAAHRAGTMTPAQTVARSYQRIREHNDPAIFISLRDEKDALAEAERLADPTLPLYGVPVAVKDNIDVAGLPTTAACPAFSYLPEQDSTVVAKLRAAGAVIIGKTNLDQFATGLVGVRSPYGIPRNPVRGDLVPGGSSSGSAVAVSAGLVPLSLGTDTAGSGRVPAMLNNIVGLKPSLGLISTTGVVPACRTLDCVSIFSLTADDALAALAVMSGPDQSDPYSRDRALAPLASFPAKLKLGIPQTGQLKFFGDREAEEAYGEACKRWQALGANLVEFDLAPFYETARLLYEGPWVAERYLVIRDLLASSPEAVHPVTREITVGGSRPTAADTFSALYRLEALRRVAERSLAQLDAIVLPTAPTVYSTADVLANPIELNSRLGTYTNFVNLLDMCGLALPAAMRPDGAPFGITLLARAGRDAELAGIGRVFHADTGLTLGANSLPQPPLTAAPTQAGSDDITIAVVGAHLSGMALNHELTTLDARLLEEAVTAPDYRLYALDTTPPKPGMLRIEAGAGAAIKLELWAMSPAAFGTFVAAIPPPLSIGTIRLADGRQAKGFIVEPAAIQGAKDISAYGGWRAFMAERAKA</sequence>
<dbReference type="PANTHER" id="PTHR11895">
    <property type="entry name" value="TRANSAMIDASE"/>
    <property type="match status" value="1"/>
</dbReference>
<evidence type="ECO:0000259" key="1">
    <source>
        <dbReference type="Pfam" id="PF01425"/>
    </source>
</evidence>
<dbReference type="InterPro" id="IPR023631">
    <property type="entry name" value="Amidase_dom"/>
</dbReference>
<dbReference type="Gene3D" id="1.20.58.1700">
    <property type="match status" value="1"/>
</dbReference>
<dbReference type="Gene3D" id="3.10.490.10">
    <property type="entry name" value="Gamma-glutamyl cyclotransferase-like"/>
    <property type="match status" value="1"/>
</dbReference>
<accession>A0ABY8JQI3</accession>
<dbReference type="Proteomes" id="UP001221546">
    <property type="component" value="Chromosome"/>
</dbReference>
<dbReference type="InterPro" id="IPR036928">
    <property type="entry name" value="AS_sf"/>
</dbReference>
<keyword evidence="3" id="KW-0378">Hydrolase</keyword>
<dbReference type="InterPro" id="IPR053844">
    <property type="entry name" value="AH_C"/>
</dbReference>
<dbReference type="SUPFAM" id="SSF75304">
    <property type="entry name" value="Amidase signature (AS) enzymes"/>
    <property type="match status" value="1"/>
</dbReference>
<evidence type="ECO:0000313" key="4">
    <source>
        <dbReference type="Proteomes" id="UP001221546"/>
    </source>
</evidence>